<dbReference type="InterPro" id="IPR029526">
    <property type="entry name" value="PGBD"/>
</dbReference>
<name>A0A6G0IE18_LARCR</name>
<dbReference type="PANTHER" id="PTHR47272">
    <property type="entry name" value="DDE_TNP_1_7 DOMAIN-CONTAINING PROTEIN"/>
    <property type="match status" value="1"/>
</dbReference>
<feature type="domain" description="PiggyBac transposable element-derived protein" evidence="1">
    <location>
        <begin position="18"/>
        <end position="157"/>
    </location>
</feature>
<feature type="domain" description="PiggyBac transposable element-derived protein" evidence="1">
    <location>
        <begin position="160"/>
        <end position="220"/>
    </location>
</feature>
<evidence type="ECO:0000259" key="1">
    <source>
        <dbReference type="Pfam" id="PF13843"/>
    </source>
</evidence>
<keyword evidence="3" id="KW-1185">Reference proteome</keyword>
<protein>
    <recommendedName>
        <fullName evidence="1">PiggyBac transposable element-derived protein domain-containing protein</fullName>
    </recommendedName>
</protein>
<gene>
    <name evidence="2" type="ORF">D5F01_LYC11223</name>
</gene>
<sequence length="296" mass="33316">MMLETALLNPSMTRRVPQQADRFYKICPQFEMLCKQCLLIPSTHKHSVDEVMVAYKGTRTGTLRQYISKIPDKWGFKLFCRASSSGIIHDLLLYPGASTFFNVDLSEEEQMLPLGAKVVTTLCNTIKVPQLSVVFCDNFFISFSLVQNLHTALSVKCIVKRWSKVSHAKIAVPCPSLILAYNEHMGGIDLSDMLVHLYKTPAKSKTWYVSLFGYILDLCIAHFWLLYKRDSGLLNEKPMSPQWFRLAVAHSLNQFSKPVSKVGPPSCGSPPQPKTLTTKTTTRCALRQFGTLSSSQ</sequence>
<reference evidence="2 3" key="1">
    <citation type="submission" date="2019-07" db="EMBL/GenBank/DDBJ databases">
        <title>Chromosome genome assembly for large yellow croaker.</title>
        <authorList>
            <person name="Xiao S."/>
        </authorList>
    </citation>
    <scope>NUCLEOTIDE SEQUENCE [LARGE SCALE GENOMIC DNA]</scope>
    <source>
        <strain evidence="2">JMULYC20181020</strain>
        <tissue evidence="2">Muscle</tissue>
    </source>
</reference>
<dbReference type="EMBL" id="REGW02000011">
    <property type="protein sequence ID" value="KAE8289521.1"/>
    <property type="molecule type" value="Genomic_DNA"/>
</dbReference>
<evidence type="ECO:0000313" key="3">
    <source>
        <dbReference type="Proteomes" id="UP000424527"/>
    </source>
</evidence>
<dbReference type="AlphaFoldDB" id="A0A6G0IE18"/>
<proteinExistence type="predicted"/>
<evidence type="ECO:0000313" key="2">
    <source>
        <dbReference type="EMBL" id="KAE8289521.1"/>
    </source>
</evidence>
<accession>A0A6G0IE18</accession>
<dbReference type="Pfam" id="PF13843">
    <property type="entry name" value="DDE_Tnp_1_7"/>
    <property type="match status" value="2"/>
</dbReference>
<dbReference type="Proteomes" id="UP000424527">
    <property type="component" value="Unassembled WGS sequence"/>
</dbReference>
<dbReference type="PANTHER" id="PTHR47272:SF1">
    <property type="entry name" value="PIGGYBAC TRANSPOSABLE ELEMENT-DERIVED PROTEIN 3-LIKE"/>
    <property type="match status" value="1"/>
</dbReference>
<organism evidence="2 3">
    <name type="scientific">Larimichthys crocea</name>
    <name type="common">Large yellow croaker</name>
    <name type="synonym">Pseudosciaena crocea</name>
    <dbReference type="NCBI Taxonomy" id="215358"/>
    <lineage>
        <taxon>Eukaryota</taxon>
        <taxon>Metazoa</taxon>
        <taxon>Chordata</taxon>
        <taxon>Craniata</taxon>
        <taxon>Vertebrata</taxon>
        <taxon>Euteleostomi</taxon>
        <taxon>Actinopterygii</taxon>
        <taxon>Neopterygii</taxon>
        <taxon>Teleostei</taxon>
        <taxon>Neoteleostei</taxon>
        <taxon>Acanthomorphata</taxon>
        <taxon>Eupercaria</taxon>
        <taxon>Sciaenidae</taxon>
        <taxon>Larimichthys</taxon>
    </lineage>
</organism>
<comment type="caution">
    <text evidence="2">The sequence shown here is derived from an EMBL/GenBank/DDBJ whole genome shotgun (WGS) entry which is preliminary data.</text>
</comment>